<feature type="domain" description="ABC transporter" evidence="4">
    <location>
        <begin position="4"/>
        <end position="196"/>
    </location>
</feature>
<dbReference type="InterPro" id="IPR027417">
    <property type="entry name" value="P-loop_NTPase"/>
</dbReference>
<reference evidence="5" key="1">
    <citation type="journal article" date="2021" name="PeerJ">
        <title>Extensive microbial diversity within the chicken gut microbiome revealed by metagenomics and culture.</title>
        <authorList>
            <person name="Gilroy R."/>
            <person name="Ravi A."/>
            <person name="Getino M."/>
            <person name="Pursley I."/>
            <person name="Horton D.L."/>
            <person name="Alikhan N.F."/>
            <person name="Baker D."/>
            <person name="Gharbi K."/>
            <person name="Hall N."/>
            <person name="Watson M."/>
            <person name="Adriaenssens E.M."/>
            <person name="Foster-Nyarko E."/>
            <person name="Jarju S."/>
            <person name="Secka A."/>
            <person name="Antonio M."/>
            <person name="Oren A."/>
            <person name="Chaudhuri R.R."/>
            <person name="La Ragione R."/>
            <person name="Hildebrand F."/>
            <person name="Pallen M.J."/>
        </authorList>
    </citation>
    <scope>NUCLEOTIDE SEQUENCE</scope>
    <source>
        <strain evidence="5">CHK179-5677</strain>
    </source>
</reference>
<dbReference type="EMBL" id="DYUC01000025">
    <property type="protein sequence ID" value="HJG86034.1"/>
    <property type="molecule type" value="Genomic_DNA"/>
</dbReference>
<dbReference type="Gene3D" id="3.40.50.300">
    <property type="entry name" value="P-loop containing nucleotide triphosphate hydrolases"/>
    <property type="match status" value="1"/>
</dbReference>
<protein>
    <submittedName>
        <fullName evidence="5">ATP-binding cassette domain-containing protein</fullName>
    </submittedName>
</protein>
<dbReference type="InterPro" id="IPR017871">
    <property type="entry name" value="ABC_transporter-like_CS"/>
</dbReference>
<keyword evidence="3 5" id="KW-0067">ATP-binding</keyword>
<dbReference type="GO" id="GO:0016887">
    <property type="term" value="F:ATP hydrolysis activity"/>
    <property type="evidence" value="ECO:0007669"/>
    <property type="project" value="InterPro"/>
</dbReference>
<reference evidence="5" key="2">
    <citation type="submission" date="2021-09" db="EMBL/GenBank/DDBJ databases">
        <authorList>
            <person name="Gilroy R."/>
        </authorList>
    </citation>
    <scope>NUCLEOTIDE SEQUENCE</scope>
    <source>
        <strain evidence="5">CHK179-5677</strain>
    </source>
</reference>
<evidence type="ECO:0000256" key="3">
    <source>
        <dbReference type="ARBA" id="ARBA00022840"/>
    </source>
</evidence>
<proteinExistence type="predicted"/>
<dbReference type="Proteomes" id="UP000760668">
    <property type="component" value="Unassembled WGS sequence"/>
</dbReference>
<dbReference type="Pfam" id="PF00005">
    <property type="entry name" value="ABC_tran"/>
    <property type="match status" value="1"/>
</dbReference>
<organism evidence="5 6">
    <name type="scientific">Pseudoflavonifractor capillosus</name>
    <dbReference type="NCBI Taxonomy" id="106588"/>
    <lineage>
        <taxon>Bacteria</taxon>
        <taxon>Bacillati</taxon>
        <taxon>Bacillota</taxon>
        <taxon>Clostridia</taxon>
        <taxon>Eubacteriales</taxon>
        <taxon>Oscillospiraceae</taxon>
        <taxon>Pseudoflavonifractor</taxon>
    </lineage>
</organism>
<evidence type="ECO:0000256" key="2">
    <source>
        <dbReference type="ARBA" id="ARBA00022741"/>
    </source>
</evidence>
<dbReference type="PROSITE" id="PS50893">
    <property type="entry name" value="ABC_TRANSPORTER_2"/>
    <property type="match status" value="1"/>
</dbReference>
<accession>A0A921SSC2</accession>
<keyword evidence="2" id="KW-0547">Nucleotide-binding</keyword>
<evidence type="ECO:0000313" key="6">
    <source>
        <dbReference type="Proteomes" id="UP000760668"/>
    </source>
</evidence>
<dbReference type="InterPro" id="IPR003439">
    <property type="entry name" value="ABC_transporter-like_ATP-bd"/>
</dbReference>
<evidence type="ECO:0000313" key="5">
    <source>
        <dbReference type="EMBL" id="HJG86034.1"/>
    </source>
</evidence>
<name>A0A921SSC2_9FIRM</name>
<dbReference type="RefSeq" id="WP_295368192.1">
    <property type="nucleotide sequence ID" value="NZ_DYUC01000025.1"/>
</dbReference>
<comment type="caution">
    <text evidence="5">The sequence shown here is derived from an EMBL/GenBank/DDBJ whole genome shotgun (WGS) entry which is preliminary data.</text>
</comment>
<dbReference type="SUPFAM" id="SSF52540">
    <property type="entry name" value="P-loop containing nucleoside triphosphate hydrolases"/>
    <property type="match status" value="1"/>
</dbReference>
<evidence type="ECO:0000259" key="4">
    <source>
        <dbReference type="PROSITE" id="PS50893"/>
    </source>
</evidence>
<sequence>MKELRITGATVRFGDKTVLDNFSLTLPLEGITALSAPSGSGKTTLMRVIAGLQSGESGTVDGPAPRDIAVLFQEDRLLPWRTVEEHITDLLPPRRRQEAERWLALAELTGEENSFPSALSGGMCRRLALARTLALGGELYLLDEPFNGVDPPRIGRMLSRIRELGVPVLLASHDREVLDLADRVIVLDGPPLRVVP</sequence>
<dbReference type="PROSITE" id="PS00211">
    <property type="entry name" value="ABC_TRANSPORTER_1"/>
    <property type="match status" value="1"/>
</dbReference>
<dbReference type="PANTHER" id="PTHR42788:SF13">
    <property type="entry name" value="ALIPHATIC SULFONATES IMPORT ATP-BINDING PROTEIN SSUB"/>
    <property type="match status" value="1"/>
</dbReference>
<dbReference type="InterPro" id="IPR050166">
    <property type="entry name" value="ABC_transporter_ATP-bind"/>
</dbReference>
<gene>
    <name evidence="5" type="ORF">K8V01_03240</name>
</gene>
<dbReference type="AlphaFoldDB" id="A0A921SSC2"/>
<dbReference type="GO" id="GO:0005524">
    <property type="term" value="F:ATP binding"/>
    <property type="evidence" value="ECO:0007669"/>
    <property type="project" value="UniProtKB-KW"/>
</dbReference>
<evidence type="ECO:0000256" key="1">
    <source>
        <dbReference type="ARBA" id="ARBA00022448"/>
    </source>
</evidence>
<dbReference type="SMART" id="SM00382">
    <property type="entry name" value="AAA"/>
    <property type="match status" value="1"/>
</dbReference>
<keyword evidence="1" id="KW-0813">Transport</keyword>
<dbReference type="InterPro" id="IPR003593">
    <property type="entry name" value="AAA+_ATPase"/>
</dbReference>
<dbReference type="PANTHER" id="PTHR42788">
    <property type="entry name" value="TAURINE IMPORT ATP-BINDING PROTEIN-RELATED"/>
    <property type="match status" value="1"/>
</dbReference>